<sequence>MTTHFPDYPDRVRPWYHHIFFWRPNRDASDQQQRLEIQIKARETVAAAFRSSSPDVGPEVAEIITSAFLSGDHEQMNSLTGELARGVLNALQRATGSDADVYCGSYNEERAAIKHFRVFTSATRSHTENWKRGFFREAILWFNLNHQNVLKFKGIADEVPGLPGVCMVLQWAENGDLRKYLDQLVRNGLRGLIYVDKVDQWIRGITSGLKYLHDNGLVHGDLRTPNIVVDGNETILLANFGLSVIGDVGSSYTAPDGKGTTYIAPELLDCAKGFPRPTFQSDIYSFAYVCVELYLNGPPFGDLGEYQIMYKVTQGDRPKRPRIDDRELRDAMWSLIESCWSQAPHKRPTASEIAVRVMGHDDAGSSET</sequence>
<dbReference type="GO" id="GO:0005524">
    <property type="term" value="F:ATP binding"/>
    <property type="evidence" value="ECO:0007669"/>
    <property type="project" value="InterPro"/>
</dbReference>
<gene>
    <name evidence="2" type="ORF">NLI96_g5193</name>
</gene>
<comment type="caution">
    <text evidence="2">The sequence shown here is derived from an EMBL/GenBank/DDBJ whole genome shotgun (WGS) entry which is preliminary data.</text>
</comment>
<keyword evidence="3" id="KW-1185">Reference proteome</keyword>
<reference evidence="2" key="1">
    <citation type="submission" date="2022-07" db="EMBL/GenBank/DDBJ databases">
        <title>Genome Sequence of Physisporinus lineatus.</title>
        <authorList>
            <person name="Buettner E."/>
        </authorList>
    </citation>
    <scope>NUCLEOTIDE SEQUENCE</scope>
    <source>
        <strain evidence="2">VT162</strain>
    </source>
</reference>
<dbReference type="Proteomes" id="UP001212997">
    <property type="component" value="Unassembled WGS sequence"/>
</dbReference>
<dbReference type="SUPFAM" id="SSF56112">
    <property type="entry name" value="Protein kinase-like (PK-like)"/>
    <property type="match status" value="1"/>
</dbReference>
<dbReference type="AlphaFoldDB" id="A0AAD5V567"/>
<accession>A0AAD5V567</accession>
<dbReference type="InterPro" id="IPR011009">
    <property type="entry name" value="Kinase-like_dom_sf"/>
</dbReference>
<dbReference type="InterPro" id="IPR001245">
    <property type="entry name" value="Ser-Thr/Tyr_kinase_cat_dom"/>
</dbReference>
<dbReference type="EMBL" id="JANAWD010000165">
    <property type="protein sequence ID" value="KAJ3485100.1"/>
    <property type="molecule type" value="Genomic_DNA"/>
</dbReference>
<organism evidence="2 3">
    <name type="scientific">Meripilus lineatus</name>
    <dbReference type="NCBI Taxonomy" id="2056292"/>
    <lineage>
        <taxon>Eukaryota</taxon>
        <taxon>Fungi</taxon>
        <taxon>Dikarya</taxon>
        <taxon>Basidiomycota</taxon>
        <taxon>Agaricomycotina</taxon>
        <taxon>Agaricomycetes</taxon>
        <taxon>Polyporales</taxon>
        <taxon>Meripilaceae</taxon>
        <taxon>Meripilus</taxon>
    </lineage>
</organism>
<evidence type="ECO:0000259" key="1">
    <source>
        <dbReference type="PROSITE" id="PS50011"/>
    </source>
</evidence>
<dbReference type="InterPro" id="IPR051681">
    <property type="entry name" value="Ser/Thr_Kinases-Pseudokinases"/>
</dbReference>
<dbReference type="InterPro" id="IPR000719">
    <property type="entry name" value="Prot_kinase_dom"/>
</dbReference>
<dbReference type="PROSITE" id="PS50011">
    <property type="entry name" value="PROTEIN_KINASE_DOM"/>
    <property type="match status" value="1"/>
</dbReference>
<dbReference type="Pfam" id="PF07714">
    <property type="entry name" value="PK_Tyr_Ser-Thr"/>
    <property type="match status" value="1"/>
</dbReference>
<protein>
    <recommendedName>
        <fullName evidence="1">Protein kinase domain-containing protein</fullName>
    </recommendedName>
</protein>
<dbReference type="PANTHER" id="PTHR44329">
    <property type="entry name" value="SERINE/THREONINE-PROTEIN KINASE TNNI3K-RELATED"/>
    <property type="match status" value="1"/>
</dbReference>
<feature type="domain" description="Protein kinase" evidence="1">
    <location>
        <begin position="77"/>
        <end position="363"/>
    </location>
</feature>
<dbReference type="GO" id="GO:0004674">
    <property type="term" value="F:protein serine/threonine kinase activity"/>
    <property type="evidence" value="ECO:0007669"/>
    <property type="project" value="TreeGrafter"/>
</dbReference>
<proteinExistence type="predicted"/>
<dbReference type="Gene3D" id="1.10.510.10">
    <property type="entry name" value="Transferase(Phosphotransferase) domain 1"/>
    <property type="match status" value="1"/>
</dbReference>
<name>A0AAD5V567_9APHY</name>
<evidence type="ECO:0000313" key="3">
    <source>
        <dbReference type="Proteomes" id="UP001212997"/>
    </source>
</evidence>
<evidence type="ECO:0000313" key="2">
    <source>
        <dbReference type="EMBL" id="KAJ3485100.1"/>
    </source>
</evidence>